<dbReference type="EMBL" id="WOSY01000004">
    <property type="protein sequence ID" value="NHN87992.1"/>
    <property type="molecule type" value="Genomic_DNA"/>
</dbReference>
<gene>
    <name evidence="4" type="ORF">GOB81_05030</name>
</gene>
<organism evidence="4 5">
    <name type="scientific">Acetobacter conturbans</name>
    <dbReference type="NCBI Taxonomy" id="1737472"/>
    <lineage>
        <taxon>Bacteria</taxon>
        <taxon>Pseudomonadati</taxon>
        <taxon>Pseudomonadota</taxon>
        <taxon>Alphaproteobacteria</taxon>
        <taxon>Acetobacterales</taxon>
        <taxon>Acetobacteraceae</taxon>
        <taxon>Acetobacter</taxon>
    </lineage>
</organism>
<protein>
    <submittedName>
        <fullName evidence="4">Heparinase</fullName>
    </submittedName>
</protein>
<dbReference type="Gene3D" id="1.50.10.100">
    <property type="entry name" value="Chondroitin AC/alginate lyase"/>
    <property type="match status" value="1"/>
</dbReference>
<dbReference type="InterPro" id="IPR012480">
    <property type="entry name" value="Hepar_II_III_C"/>
</dbReference>
<sequence length="628" mass="69048">MGLGRWWRDVRFSFALLGPLGGLRSIPSAPNQTIRDLWPGDAACGELLVRGRASHHGVTRTFNEGQWAGDDWPASFQDWFQSFEWLRDLRDLGSESARTRARSMVAAWISQPMGTTPLDDPAITGARIASWLAQYDFFAASADEDYRRSLLGRIVLEARTIMVLMPTSRHDWTALRGLKGLLAAAVAIPDQRAFLSRFMRLIDPELEIQVLPDGCHATRSPGAQFLVLRELAEIRLILQTARIPMPTTLASALDRMAPVLRAFRHGDGRLALFNGTWSHDPSLIDLIITRAMPRGHVLARTMKDGRFVRASSGNAVLFVDAGGPPPPGFDKLAHGGLMSMEFSSGRSQIVVNCGASPLPGWHEALRDAPAHSVLSVPKCPPVLWRRDGEVDVRPDVTWEHSVSGTDHMIELASDCYRPAGCGAYHRRLFLAAEGADLRGEDRLGTVGQPSEFVLRFHLHPSVRIELEETDILLHTAEEVWRFRSDGYSTIEESIYFGGSKPTPTQQIVVRPAEVDQEKSLEAAASVAPEPIELPQQDEMSPESEHDTLSEEEAASIATAIAAAEESETSPGDDVNLNPASLDAALATMPELVPDTATVPLTDTEESQPELPHAERSNVIRWAFTRLDA</sequence>
<evidence type="ECO:0000256" key="1">
    <source>
        <dbReference type="ARBA" id="ARBA00004196"/>
    </source>
</evidence>
<dbReference type="Proteomes" id="UP000631653">
    <property type="component" value="Unassembled WGS sequence"/>
</dbReference>
<dbReference type="RefSeq" id="WP_173569300.1">
    <property type="nucleotide sequence ID" value="NZ_WOSY01000004.1"/>
</dbReference>
<evidence type="ECO:0000256" key="2">
    <source>
        <dbReference type="SAM" id="MobiDB-lite"/>
    </source>
</evidence>
<keyword evidence="5" id="KW-1185">Reference proteome</keyword>
<reference evidence="4 5" key="1">
    <citation type="journal article" date="2020" name="Int. J. Syst. Evol. Microbiol.">
        <title>Novel acetic acid bacteria from cider fermentations: Acetobacter conturbans sp. nov. and Acetobacter fallax sp. nov.</title>
        <authorList>
            <person name="Sombolestani A.S."/>
            <person name="Cleenwerck I."/>
            <person name="Cnockaert M."/>
            <person name="Borremans W."/>
            <person name="Wieme A.D."/>
            <person name="De Vuyst L."/>
            <person name="Vandamme P."/>
        </authorList>
    </citation>
    <scope>NUCLEOTIDE SEQUENCE [LARGE SCALE GENOMIC DNA]</scope>
    <source>
        <strain evidence="4 5">LMG 1627</strain>
    </source>
</reference>
<evidence type="ECO:0000259" key="3">
    <source>
        <dbReference type="Pfam" id="PF07940"/>
    </source>
</evidence>
<feature type="region of interest" description="Disordered" evidence="2">
    <location>
        <begin position="513"/>
        <end position="613"/>
    </location>
</feature>
<feature type="compositionally biased region" description="Low complexity" evidence="2">
    <location>
        <begin position="554"/>
        <end position="563"/>
    </location>
</feature>
<dbReference type="Pfam" id="PF07940">
    <property type="entry name" value="Hepar_II_III_C"/>
    <property type="match status" value="1"/>
</dbReference>
<name>A0ABX0JWY6_9PROT</name>
<dbReference type="InterPro" id="IPR008929">
    <property type="entry name" value="Chondroitin_lyas"/>
</dbReference>
<feature type="domain" description="Heparinase II/III-like C-terminal" evidence="3">
    <location>
        <begin position="301"/>
        <end position="519"/>
    </location>
</feature>
<evidence type="ECO:0000313" key="5">
    <source>
        <dbReference type="Proteomes" id="UP000631653"/>
    </source>
</evidence>
<evidence type="ECO:0000313" key="4">
    <source>
        <dbReference type="EMBL" id="NHN87992.1"/>
    </source>
</evidence>
<comment type="subcellular location">
    <subcellularLocation>
        <location evidence="1">Cell envelope</location>
    </subcellularLocation>
</comment>
<proteinExistence type="predicted"/>
<comment type="caution">
    <text evidence="4">The sequence shown here is derived from an EMBL/GenBank/DDBJ whole genome shotgun (WGS) entry which is preliminary data.</text>
</comment>
<accession>A0ABX0JWY6</accession>
<dbReference type="Gene3D" id="2.70.98.70">
    <property type="match status" value="1"/>
</dbReference>